<accession>A0AAE1AUE1</accession>
<comment type="caution">
    <text evidence="2">The sequence shown here is derived from an EMBL/GenBank/DDBJ whole genome shotgun (WGS) entry which is preliminary data.</text>
</comment>
<evidence type="ECO:0000313" key="3">
    <source>
        <dbReference type="Proteomes" id="UP001283361"/>
    </source>
</evidence>
<evidence type="ECO:0000313" key="2">
    <source>
        <dbReference type="EMBL" id="KAK3794229.1"/>
    </source>
</evidence>
<organism evidence="2 3">
    <name type="scientific">Elysia crispata</name>
    <name type="common">lettuce slug</name>
    <dbReference type="NCBI Taxonomy" id="231223"/>
    <lineage>
        <taxon>Eukaryota</taxon>
        <taxon>Metazoa</taxon>
        <taxon>Spiralia</taxon>
        <taxon>Lophotrochozoa</taxon>
        <taxon>Mollusca</taxon>
        <taxon>Gastropoda</taxon>
        <taxon>Heterobranchia</taxon>
        <taxon>Euthyneura</taxon>
        <taxon>Panpulmonata</taxon>
        <taxon>Sacoglossa</taxon>
        <taxon>Placobranchoidea</taxon>
        <taxon>Plakobranchidae</taxon>
        <taxon>Elysia</taxon>
    </lineage>
</organism>
<evidence type="ECO:0000256" key="1">
    <source>
        <dbReference type="SAM" id="MobiDB-lite"/>
    </source>
</evidence>
<keyword evidence="3" id="KW-1185">Reference proteome</keyword>
<dbReference type="EMBL" id="JAWDGP010001131">
    <property type="protein sequence ID" value="KAK3794229.1"/>
    <property type="molecule type" value="Genomic_DNA"/>
</dbReference>
<reference evidence="2" key="1">
    <citation type="journal article" date="2023" name="G3 (Bethesda)">
        <title>A reference genome for the long-term kleptoplast-retaining sea slug Elysia crispata morphotype clarki.</title>
        <authorList>
            <person name="Eastman K.E."/>
            <person name="Pendleton A.L."/>
            <person name="Shaikh M.A."/>
            <person name="Suttiyut T."/>
            <person name="Ogas R."/>
            <person name="Tomko P."/>
            <person name="Gavelis G."/>
            <person name="Widhalm J.R."/>
            <person name="Wisecaver J.H."/>
        </authorList>
    </citation>
    <scope>NUCLEOTIDE SEQUENCE</scope>
    <source>
        <strain evidence="2">ECLA1</strain>
    </source>
</reference>
<dbReference type="Proteomes" id="UP001283361">
    <property type="component" value="Unassembled WGS sequence"/>
</dbReference>
<proteinExistence type="predicted"/>
<sequence>MAKFLKTPKRRKDEPVETDQETDLDSMQVSTVYLPYRDAIKNVNFGLVNTVRDEIERLIRVYSLGIEVADCRMVLIKSCNNETEMDLSRLIEFYKNDLSLESTSVRIIHSNSATQNAQALPNVGSLGVSPKFSPN</sequence>
<name>A0AAE1AUE1_9GAST</name>
<dbReference type="AlphaFoldDB" id="A0AAE1AUE1"/>
<protein>
    <submittedName>
        <fullName evidence="2">Uncharacterized protein</fullName>
    </submittedName>
</protein>
<feature type="region of interest" description="Disordered" evidence="1">
    <location>
        <begin position="1"/>
        <end position="22"/>
    </location>
</feature>
<feature type="compositionally biased region" description="Basic residues" evidence="1">
    <location>
        <begin position="1"/>
        <end position="10"/>
    </location>
</feature>
<gene>
    <name evidence="2" type="ORF">RRG08_039010</name>
</gene>